<organism evidence="4 5">
    <name type="scientific">Actinoallomurus liliacearum</name>
    <dbReference type="NCBI Taxonomy" id="1080073"/>
    <lineage>
        <taxon>Bacteria</taxon>
        <taxon>Bacillati</taxon>
        <taxon>Actinomycetota</taxon>
        <taxon>Actinomycetes</taxon>
        <taxon>Streptosporangiales</taxon>
        <taxon>Thermomonosporaceae</taxon>
        <taxon>Actinoallomurus</taxon>
    </lineage>
</organism>
<feature type="transmembrane region" description="Helical" evidence="2">
    <location>
        <begin position="331"/>
        <end position="352"/>
    </location>
</feature>
<feature type="chain" id="PRO_5047518590" description="Lipoprotein" evidence="3">
    <location>
        <begin position="27"/>
        <end position="356"/>
    </location>
</feature>
<gene>
    <name evidence="4" type="ORF">GCM10023195_34150</name>
</gene>
<proteinExistence type="predicted"/>
<dbReference type="EMBL" id="BAABHJ010000008">
    <property type="protein sequence ID" value="GAA4608661.1"/>
    <property type="molecule type" value="Genomic_DNA"/>
</dbReference>
<name>A0ABP8TM08_9ACTN</name>
<feature type="region of interest" description="Disordered" evidence="1">
    <location>
        <begin position="305"/>
        <end position="326"/>
    </location>
</feature>
<evidence type="ECO:0000256" key="3">
    <source>
        <dbReference type="SAM" id="SignalP"/>
    </source>
</evidence>
<reference evidence="5" key="1">
    <citation type="journal article" date="2019" name="Int. J. Syst. Evol. Microbiol.">
        <title>The Global Catalogue of Microorganisms (GCM) 10K type strain sequencing project: providing services to taxonomists for standard genome sequencing and annotation.</title>
        <authorList>
            <consortium name="The Broad Institute Genomics Platform"/>
            <consortium name="The Broad Institute Genome Sequencing Center for Infectious Disease"/>
            <person name="Wu L."/>
            <person name="Ma J."/>
        </authorList>
    </citation>
    <scope>NUCLEOTIDE SEQUENCE [LARGE SCALE GENOMIC DNA]</scope>
    <source>
        <strain evidence="5">JCM 17938</strain>
    </source>
</reference>
<keyword evidence="2" id="KW-1133">Transmembrane helix</keyword>
<sequence>MPIRLSRAPSAVLAALCVFWPTAATARVGADPGPIDAQVVEVVADPAITQASGLATSENGRILYSHEDSGRSTDVFGLDAKGKAQFTVRLPAGSNQDWEDISAVRLRSGKRAIYLGDIGDALRVRQTAKKSGRRDYAVLKFDEPPANSTGQVSPAGLETYHLRYADGVPGRNAETLLVQPGTGRVFVVTKTETAQQVASLWEAPASLNPQGVNLLRKVLDVPVTRASGGDFSPTGDRVVIRNDDTAYVWWINDGDVAKSLTEKPAEVLLPQQQQGEGVTFTPDGHSLLVNSEGVGQPIWRVPLPSSVNAETTPLPGRQSAGPAGSGQDTTLIAMAIGGAAFVLAVVLIGFHIRRRT</sequence>
<protein>
    <recommendedName>
        <fullName evidence="6">Lipoprotein</fullName>
    </recommendedName>
</protein>
<keyword evidence="3" id="KW-0732">Signal</keyword>
<feature type="signal peptide" evidence="3">
    <location>
        <begin position="1"/>
        <end position="26"/>
    </location>
</feature>
<comment type="caution">
    <text evidence="4">The sequence shown here is derived from an EMBL/GenBank/DDBJ whole genome shotgun (WGS) entry which is preliminary data.</text>
</comment>
<evidence type="ECO:0000256" key="2">
    <source>
        <dbReference type="SAM" id="Phobius"/>
    </source>
</evidence>
<evidence type="ECO:0000313" key="5">
    <source>
        <dbReference type="Proteomes" id="UP001500212"/>
    </source>
</evidence>
<keyword evidence="2" id="KW-0472">Membrane</keyword>
<dbReference type="Proteomes" id="UP001500212">
    <property type="component" value="Unassembled WGS sequence"/>
</dbReference>
<dbReference type="SUPFAM" id="SSF69322">
    <property type="entry name" value="Tricorn protease domain 2"/>
    <property type="match status" value="1"/>
</dbReference>
<evidence type="ECO:0008006" key="6">
    <source>
        <dbReference type="Google" id="ProtNLM"/>
    </source>
</evidence>
<keyword evidence="2" id="KW-0812">Transmembrane</keyword>
<keyword evidence="5" id="KW-1185">Reference proteome</keyword>
<evidence type="ECO:0000313" key="4">
    <source>
        <dbReference type="EMBL" id="GAA4608661.1"/>
    </source>
</evidence>
<accession>A0ABP8TM08</accession>
<dbReference type="RefSeq" id="WP_345354583.1">
    <property type="nucleotide sequence ID" value="NZ_BAABHJ010000008.1"/>
</dbReference>
<evidence type="ECO:0000256" key="1">
    <source>
        <dbReference type="SAM" id="MobiDB-lite"/>
    </source>
</evidence>